<evidence type="ECO:0000259" key="2">
    <source>
        <dbReference type="Pfam" id="PF03217"/>
    </source>
</evidence>
<dbReference type="AlphaFoldDB" id="C2EL21"/>
<gene>
    <name evidence="3" type="ORF">HMPREF0548_0367</name>
</gene>
<dbReference type="InterPro" id="IPR024968">
    <property type="entry name" value="SlpA_C_lactobacillus"/>
</dbReference>
<dbReference type="HOGENOM" id="CLU_989686_0_0_9"/>
<feature type="chain" id="PRO_5039110355" description="S-layer protein C-terminal domain-containing protein" evidence="1">
    <location>
        <begin position="24"/>
        <end position="281"/>
    </location>
</feature>
<reference evidence="3 4" key="1">
    <citation type="submission" date="2009-01" db="EMBL/GenBank/DDBJ databases">
        <authorList>
            <person name="Qin X."/>
            <person name="Bachman B."/>
            <person name="Battles P."/>
            <person name="Bell A."/>
            <person name="Bess C."/>
            <person name="Bickham C."/>
            <person name="Chaboub L."/>
            <person name="Chen D."/>
            <person name="Coyle M."/>
            <person name="Deiros D.R."/>
            <person name="Dinh H."/>
            <person name="Forbes L."/>
            <person name="Fowler G."/>
            <person name="Francisco L."/>
            <person name="Fu Q."/>
            <person name="Gubbala S."/>
            <person name="Hale W."/>
            <person name="Han Y."/>
            <person name="Hemphill L."/>
            <person name="Highlander S.K."/>
            <person name="Hirani K."/>
            <person name="Hogues M."/>
            <person name="Jackson L."/>
            <person name="Jakkamsetti A."/>
            <person name="Javaid M."/>
            <person name="Jiang H."/>
            <person name="Korchina V."/>
            <person name="Kovar C."/>
            <person name="Lara F."/>
            <person name="Lee S."/>
            <person name="Mata R."/>
            <person name="Mathew T."/>
            <person name="Moen C."/>
            <person name="Morales K."/>
            <person name="Munidasa M."/>
            <person name="Nazareth L."/>
            <person name="Ngo R."/>
            <person name="Nguyen L."/>
            <person name="Okwuonu G."/>
            <person name="Ongeri F."/>
            <person name="Patil S."/>
            <person name="Petrosino J."/>
            <person name="Pham C."/>
            <person name="Pham P."/>
            <person name="Pu L.-L."/>
            <person name="Puazo M."/>
            <person name="Raj R."/>
            <person name="Reid J."/>
            <person name="Rouhana J."/>
            <person name="Saada N."/>
            <person name="Shang Y."/>
            <person name="Simmons D."/>
            <person name="Thornton R."/>
            <person name="Warren J."/>
            <person name="Weissenberger G."/>
            <person name="Zhang J."/>
            <person name="Zhang L."/>
            <person name="Zhou C."/>
            <person name="Zhu D."/>
            <person name="Muzny D."/>
            <person name="Worley K."/>
            <person name="Gibbs R."/>
        </authorList>
    </citation>
    <scope>NUCLEOTIDE SEQUENCE [LARGE SCALE GENOMIC DNA]</scope>
    <source>
        <strain evidence="3 4">DSM 16047</strain>
    </source>
</reference>
<sequence>MKRSIKLAAVAAAFLTMAPVATAVSTPITTYAATKAVKLTIIHNAYIFNKNGKKLNNMYYKKGAKVAVYGDAIKIKGKYYYSVGNAKYVKRANFATPVSANAFQLPAGYADALENYNDLQTDGSENKLIRISKQGVKDNVFHADNKADSKEKATAPTLTTAQMKELNKYALKLLNSARKQAKSTQIKTDYNIQSKFTDENDWDQTTYTFQVKNYPKTMTGMKRVIYNSLKKILFNGAYSDYHSYDRANMLLRHSNTRAGIWFSGNSKTAVLNWGVANLPSE</sequence>
<comment type="caution">
    <text evidence="3">The sequence shown here is derived from an EMBL/GenBank/DDBJ whole genome shotgun (WGS) entry which is preliminary data.</text>
</comment>
<accession>C2EL21</accession>
<dbReference type="OrthoDB" id="2293072at2"/>
<dbReference type="Proteomes" id="UP000005583">
    <property type="component" value="Unassembled WGS sequence"/>
</dbReference>
<proteinExistence type="predicted"/>
<name>C2EL21_9LACO</name>
<dbReference type="EMBL" id="ACGU01000015">
    <property type="protein sequence ID" value="EEJ72767.1"/>
    <property type="molecule type" value="Genomic_DNA"/>
</dbReference>
<feature type="signal peptide" evidence="1">
    <location>
        <begin position="1"/>
        <end position="23"/>
    </location>
</feature>
<evidence type="ECO:0000313" key="3">
    <source>
        <dbReference type="EMBL" id="EEJ72767.1"/>
    </source>
</evidence>
<evidence type="ECO:0000256" key="1">
    <source>
        <dbReference type="SAM" id="SignalP"/>
    </source>
</evidence>
<dbReference type="Pfam" id="PF03217">
    <property type="entry name" value="SlpA"/>
    <property type="match status" value="1"/>
</dbReference>
<dbReference type="RefSeq" id="WP_007126555.1">
    <property type="nucleotide sequence ID" value="NZ_AZFO01000001.1"/>
</dbReference>
<organism evidence="3 4">
    <name type="scientific">Lactobacillus ultunensis DSM 16047</name>
    <dbReference type="NCBI Taxonomy" id="525365"/>
    <lineage>
        <taxon>Bacteria</taxon>
        <taxon>Bacillati</taxon>
        <taxon>Bacillota</taxon>
        <taxon>Bacilli</taxon>
        <taxon>Lactobacillales</taxon>
        <taxon>Lactobacillaceae</taxon>
        <taxon>Lactobacillus</taxon>
    </lineage>
</organism>
<evidence type="ECO:0000313" key="4">
    <source>
        <dbReference type="Proteomes" id="UP000005583"/>
    </source>
</evidence>
<feature type="domain" description="S-layer protein C-terminal" evidence="2">
    <location>
        <begin position="34"/>
        <end position="90"/>
    </location>
</feature>
<keyword evidence="1" id="KW-0732">Signal</keyword>
<protein>
    <recommendedName>
        <fullName evidence="2">S-layer protein C-terminal domain-containing protein</fullName>
    </recommendedName>
</protein>
<dbReference type="eggNOG" id="ENOG5030B3F">
    <property type="taxonomic scope" value="Bacteria"/>
</dbReference>
<keyword evidence="4" id="KW-1185">Reference proteome</keyword>